<feature type="domain" description="Peptide methionine sulphoxide reductase MsrA" evidence="9">
    <location>
        <begin position="212"/>
        <end position="355"/>
    </location>
</feature>
<organism evidence="10 11">
    <name type="scientific">Triparma strigata</name>
    <dbReference type="NCBI Taxonomy" id="1606541"/>
    <lineage>
        <taxon>Eukaryota</taxon>
        <taxon>Sar</taxon>
        <taxon>Stramenopiles</taxon>
        <taxon>Ochrophyta</taxon>
        <taxon>Bolidophyceae</taxon>
        <taxon>Parmales</taxon>
        <taxon>Triparmaceae</taxon>
        <taxon>Triparma</taxon>
    </lineage>
</organism>
<dbReference type="HAMAP" id="MF_01401">
    <property type="entry name" value="MsrA"/>
    <property type="match status" value="1"/>
</dbReference>
<dbReference type="InterPro" id="IPR050162">
    <property type="entry name" value="MsrA_MetSO_reductase"/>
</dbReference>
<dbReference type="GO" id="GO:0008113">
    <property type="term" value="F:peptide-methionine (S)-S-oxide reductase activity"/>
    <property type="evidence" value="ECO:0007669"/>
    <property type="project" value="UniProtKB-EC"/>
</dbReference>
<sequence length="370" mass="40257">MRTPAHNPLSLLLLLVSTFPLSAYSYMLGRSVTATFQRMSASSTRCFSIAPDSIVKFSYDVGAKASEELLCPVGSASAVYPYALETGGYFPSLFESLPPAGESVTVKDVQLAPSNPDMIANIPFDALSQSGLNLDELKIGQELFLQNGMKAAIVEKSDASIKIDANPPLSRLKDLTMEVSTEQILERTSPFEKTGTLSSWTTATWSDPKYETATFAGGCFWGVELAFQRQEGVIATKVGYTQGKGHSPSYEAVCSGTTGHTEGIQVVFDNSVVSYEDLCNLLVERLGDNVFKKNQVGNDMGTQYRSGIYPHNEEQKKTALEVIEAIGGDVKTEVVDATDFFDGEPYHQQYLMKGGQSAKKDSKETIRCYG</sequence>
<dbReference type="InterPro" id="IPR002569">
    <property type="entry name" value="Met_Sox_Rdtase_MsrA_dom"/>
</dbReference>
<keyword evidence="3" id="KW-0560">Oxidoreductase</keyword>
<evidence type="ECO:0000256" key="5">
    <source>
        <dbReference type="ARBA" id="ARBA00030643"/>
    </source>
</evidence>
<reference evidence="11" key="1">
    <citation type="journal article" date="2023" name="Commun. Biol.">
        <title>Genome analysis of Parmales, the sister group of diatoms, reveals the evolutionary specialization of diatoms from phago-mixotrophs to photoautotrophs.</title>
        <authorList>
            <person name="Ban H."/>
            <person name="Sato S."/>
            <person name="Yoshikawa S."/>
            <person name="Yamada K."/>
            <person name="Nakamura Y."/>
            <person name="Ichinomiya M."/>
            <person name="Sato N."/>
            <person name="Blanc-Mathieu R."/>
            <person name="Endo H."/>
            <person name="Kuwata A."/>
            <person name="Ogata H."/>
        </authorList>
    </citation>
    <scope>NUCLEOTIDE SEQUENCE [LARGE SCALE GENOMIC DNA]</scope>
    <source>
        <strain evidence="11">NIES 3701</strain>
    </source>
</reference>
<comment type="similarity">
    <text evidence="1">Belongs to the MsrA Met sulfoxide reductase family.</text>
</comment>
<evidence type="ECO:0000313" key="10">
    <source>
        <dbReference type="EMBL" id="GMH67859.1"/>
    </source>
</evidence>
<feature type="signal peptide" evidence="8">
    <location>
        <begin position="1"/>
        <end position="23"/>
    </location>
</feature>
<comment type="caution">
    <text evidence="10">The sequence shown here is derived from an EMBL/GenBank/DDBJ whole genome shotgun (WGS) entry which is preliminary data.</text>
</comment>
<evidence type="ECO:0000256" key="2">
    <source>
        <dbReference type="ARBA" id="ARBA00012502"/>
    </source>
</evidence>
<evidence type="ECO:0000256" key="4">
    <source>
        <dbReference type="ARBA" id="ARBA00030273"/>
    </source>
</evidence>
<dbReference type="Proteomes" id="UP001165085">
    <property type="component" value="Unassembled WGS sequence"/>
</dbReference>
<accession>A0A9W7A978</accession>
<evidence type="ECO:0000256" key="3">
    <source>
        <dbReference type="ARBA" id="ARBA00023002"/>
    </source>
</evidence>
<gene>
    <name evidence="10" type="ORF">TrST_g13526</name>
</gene>
<proteinExistence type="inferred from homology"/>
<dbReference type="PANTHER" id="PTHR42799:SF2">
    <property type="entry name" value="MITOCHONDRIAL PEPTIDE METHIONINE SULFOXIDE REDUCTASE"/>
    <property type="match status" value="1"/>
</dbReference>
<evidence type="ECO:0000256" key="8">
    <source>
        <dbReference type="SAM" id="SignalP"/>
    </source>
</evidence>
<evidence type="ECO:0000256" key="7">
    <source>
        <dbReference type="ARBA" id="ARBA00048782"/>
    </source>
</evidence>
<dbReference type="GO" id="GO:0005737">
    <property type="term" value="C:cytoplasm"/>
    <property type="evidence" value="ECO:0007669"/>
    <property type="project" value="TreeGrafter"/>
</dbReference>
<evidence type="ECO:0000259" key="9">
    <source>
        <dbReference type="Pfam" id="PF01625"/>
    </source>
</evidence>
<evidence type="ECO:0000313" key="11">
    <source>
        <dbReference type="Proteomes" id="UP001165085"/>
    </source>
</evidence>
<dbReference type="Gene3D" id="3.30.1060.10">
    <property type="entry name" value="Peptide methionine sulphoxide reductase MsrA"/>
    <property type="match status" value="1"/>
</dbReference>
<dbReference type="Pfam" id="PF01625">
    <property type="entry name" value="PMSR"/>
    <property type="match status" value="1"/>
</dbReference>
<dbReference type="InterPro" id="IPR036509">
    <property type="entry name" value="Met_Sox_Rdtase_MsrA_sf"/>
</dbReference>
<dbReference type="NCBIfam" id="TIGR00401">
    <property type="entry name" value="msrA"/>
    <property type="match status" value="1"/>
</dbReference>
<comment type="catalytic activity">
    <reaction evidence="7">
        <text>[thioredoxin]-disulfide + L-methionine + H2O = L-methionine (S)-S-oxide + [thioredoxin]-dithiol</text>
        <dbReference type="Rhea" id="RHEA:19993"/>
        <dbReference type="Rhea" id="RHEA-COMP:10698"/>
        <dbReference type="Rhea" id="RHEA-COMP:10700"/>
        <dbReference type="ChEBI" id="CHEBI:15377"/>
        <dbReference type="ChEBI" id="CHEBI:29950"/>
        <dbReference type="ChEBI" id="CHEBI:50058"/>
        <dbReference type="ChEBI" id="CHEBI:57844"/>
        <dbReference type="ChEBI" id="CHEBI:58772"/>
        <dbReference type="EC" id="1.8.4.11"/>
    </reaction>
</comment>
<keyword evidence="11" id="KW-1185">Reference proteome</keyword>
<protein>
    <recommendedName>
        <fullName evidence="2">peptide-methionine (S)-S-oxide reductase</fullName>
        <ecNumber evidence="2">1.8.4.11</ecNumber>
    </recommendedName>
    <alternativeName>
        <fullName evidence="5">Peptide-methionine (S)-S-oxide reductase</fullName>
    </alternativeName>
    <alternativeName>
        <fullName evidence="4">Protein-methionine-S-oxide reductase</fullName>
    </alternativeName>
</protein>
<dbReference type="GO" id="GO:0034599">
    <property type="term" value="P:cellular response to oxidative stress"/>
    <property type="evidence" value="ECO:0007669"/>
    <property type="project" value="TreeGrafter"/>
</dbReference>
<feature type="chain" id="PRO_5040907906" description="peptide-methionine (S)-S-oxide reductase" evidence="8">
    <location>
        <begin position="24"/>
        <end position="370"/>
    </location>
</feature>
<evidence type="ECO:0000256" key="6">
    <source>
        <dbReference type="ARBA" id="ARBA00047806"/>
    </source>
</evidence>
<name>A0A9W7A978_9STRA</name>
<dbReference type="EC" id="1.8.4.11" evidence="2"/>
<dbReference type="SUPFAM" id="SSF55068">
    <property type="entry name" value="Peptide methionine sulfoxide reductase"/>
    <property type="match status" value="1"/>
</dbReference>
<dbReference type="AlphaFoldDB" id="A0A9W7A978"/>
<evidence type="ECO:0000256" key="1">
    <source>
        <dbReference type="ARBA" id="ARBA00005591"/>
    </source>
</evidence>
<dbReference type="OrthoDB" id="77405at2759"/>
<dbReference type="EMBL" id="BRXY01000120">
    <property type="protein sequence ID" value="GMH67859.1"/>
    <property type="molecule type" value="Genomic_DNA"/>
</dbReference>
<keyword evidence="8" id="KW-0732">Signal</keyword>
<comment type="catalytic activity">
    <reaction evidence="6">
        <text>L-methionyl-[protein] + [thioredoxin]-disulfide + H2O = L-methionyl-(S)-S-oxide-[protein] + [thioredoxin]-dithiol</text>
        <dbReference type="Rhea" id="RHEA:14217"/>
        <dbReference type="Rhea" id="RHEA-COMP:10698"/>
        <dbReference type="Rhea" id="RHEA-COMP:10700"/>
        <dbReference type="Rhea" id="RHEA-COMP:12313"/>
        <dbReference type="Rhea" id="RHEA-COMP:12315"/>
        <dbReference type="ChEBI" id="CHEBI:15377"/>
        <dbReference type="ChEBI" id="CHEBI:16044"/>
        <dbReference type="ChEBI" id="CHEBI:29950"/>
        <dbReference type="ChEBI" id="CHEBI:44120"/>
        <dbReference type="ChEBI" id="CHEBI:50058"/>
        <dbReference type="EC" id="1.8.4.11"/>
    </reaction>
</comment>
<dbReference type="PANTHER" id="PTHR42799">
    <property type="entry name" value="MITOCHONDRIAL PEPTIDE METHIONINE SULFOXIDE REDUCTASE"/>
    <property type="match status" value="1"/>
</dbReference>